<name>A0A3Q1IJH7_ANATE</name>
<sequence length="78" mass="9156">MFFPVNTPFYCSFFYFLLLYSRSISASELHAFLMKTSLDCCSSFHYYNFNLLLVFWYSVGFKSGDILGHVIVFTFSLL</sequence>
<proteinExistence type="predicted"/>
<organism evidence="1 2">
    <name type="scientific">Anabas testudineus</name>
    <name type="common">Climbing perch</name>
    <name type="synonym">Anthias testudineus</name>
    <dbReference type="NCBI Taxonomy" id="64144"/>
    <lineage>
        <taxon>Eukaryota</taxon>
        <taxon>Metazoa</taxon>
        <taxon>Chordata</taxon>
        <taxon>Craniata</taxon>
        <taxon>Vertebrata</taxon>
        <taxon>Euteleostomi</taxon>
        <taxon>Actinopterygii</taxon>
        <taxon>Neopterygii</taxon>
        <taxon>Teleostei</taxon>
        <taxon>Neoteleostei</taxon>
        <taxon>Acanthomorphata</taxon>
        <taxon>Anabantaria</taxon>
        <taxon>Anabantiformes</taxon>
        <taxon>Anabantoidei</taxon>
        <taxon>Anabantidae</taxon>
        <taxon>Anabas</taxon>
    </lineage>
</organism>
<keyword evidence="2" id="KW-1185">Reference proteome</keyword>
<dbReference type="InParanoid" id="A0A3Q1IJH7"/>
<dbReference type="Proteomes" id="UP000265040">
    <property type="component" value="Chromosome 24"/>
</dbReference>
<reference evidence="1" key="2">
    <citation type="submission" date="2025-08" db="UniProtKB">
        <authorList>
            <consortium name="Ensembl"/>
        </authorList>
    </citation>
    <scope>IDENTIFICATION</scope>
</reference>
<reference evidence="1" key="1">
    <citation type="submission" date="2021-04" db="EMBL/GenBank/DDBJ databases">
        <authorList>
            <consortium name="Wellcome Sanger Institute Data Sharing"/>
        </authorList>
    </citation>
    <scope>NUCLEOTIDE SEQUENCE [LARGE SCALE GENOMIC DNA]</scope>
</reference>
<evidence type="ECO:0000313" key="1">
    <source>
        <dbReference type="Ensembl" id="ENSATEP00000020460.1"/>
    </source>
</evidence>
<accession>A0A3Q1IJH7</accession>
<protein>
    <submittedName>
        <fullName evidence="1">Uncharacterized protein</fullName>
    </submittedName>
</protein>
<evidence type="ECO:0000313" key="2">
    <source>
        <dbReference type="Proteomes" id="UP000265040"/>
    </source>
</evidence>
<dbReference type="AlphaFoldDB" id="A0A3Q1IJH7"/>
<reference evidence="1" key="3">
    <citation type="submission" date="2025-09" db="UniProtKB">
        <authorList>
            <consortium name="Ensembl"/>
        </authorList>
    </citation>
    <scope>IDENTIFICATION</scope>
</reference>
<dbReference type="Ensembl" id="ENSATET00000020814.2">
    <property type="protein sequence ID" value="ENSATEP00000020460.1"/>
    <property type="gene ID" value="ENSATEG00000014275.2"/>
</dbReference>